<sequence>MKQTIGIHQEFGSCTGYCESVVFALEKARQYTFQNKTIYIMGEELFFFHILHIEILFKMKQGAAMVTRSFQSYRIIWWRFRPY</sequence>
<comment type="caution">
    <text evidence="1">The sequence shown here is derived from an EMBL/GenBank/DDBJ whole genome shotgun (WGS) entry which is preliminary data.</text>
</comment>
<dbReference type="Proteomes" id="UP000187172">
    <property type="component" value="Unassembled WGS sequence"/>
</dbReference>
<reference evidence="1 2" key="1">
    <citation type="submission" date="2016-11" db="EMBL/GenBank/DDBJ databases">
        <title>Paenibacillus species isolates.</title>
        <authorList>
            <person name="Beno S.M."/>
        </authorList>
    </citation>
    <scope>NUCLEOTIDE SEQUENCE [LARGE SCALE GENOMIC DNA]</scope>
    <source>
        <strain evidence="1 2">FSL R5-0378</strain>
    </source>
</reference>
<evidence type="ECO:0000313" key="2">
    <source>
        <dbReference type="Proteomes" id="UP000187172"/>
    </source>
</evidence>
<evidence type="ECO:0000313" key="1">
    <source>
        <dbReference type="EMBL" id="OMF46931.1"/>
    </source>
</evidence>
<organism evidence="1 2">
    <name type="scientific">Paenibacillus rhizosphaerae</name>
    <dbReference type="NCBI Taxonomy" id="297318"/>
    <lineage>
        <taxon>Bacteria</taxon>
        <taxon>Bacillati</taxon>
        <taxon>Bacillota</taxon>
        <taxon>Bacilli</taxon>
        <taxon>Bacillales</taxon>
        <taxon>Paenibacillaceae</taxon>
        <taxon>Paenibacillus</taxon>
    </lineage>
</organism>
<dbReference type="EMBL" id="MRTP01000019">
    <property type="protein sequence ID" value="OMF46931.1"/>
    <property type="molecule type" value="Genomic_DNA"/>
</dbReference>
<name>A0A1R1E557_9BACL</name>
<protein>
    <submittedName>
        <fullName evidence="1">Uncharacterized protein</fullName>
    </submittedName>
</protein>
<keyword evidence="2" id="KW-1185">Reference proteome</keyword>
<accession>A0A1R1E557</accession>
<dbReference type="STRING" id="297318.BK138_32420"/>
<proteinExistence type="predicted"/>
<gene>
    <name evidence="1" type="ORF">BK138_32420</name>
</gene>
<dbReference type="AlphaFoldDB" id="A0A1R1E557"/>